<sequence length="58" mass="6750">MVDMRTLVVLIRYYFDLIGQHKLSSQKYLAAYVKTEAVRSKVAQEACEELQNTRQEAL</sequence>
<dbReference type="Proteomes" id="UP001370490">
    <property type="component" value="Unassembled WGS sequence"/>
</dbReference>
<accession>A0AAN8WBW6</accession>
<keyword evidence="2" id="KW-1185">Reference proteome</keyword>
<reference evidence="1 2" key="1">
    <citation type="submission" date="2023-12" db="EMBL/GenBank/DDBJ databases">
        <title>A high-quality genome assembly for Dillenia turbinata (Dilleniales).</title>
        <authorList>
            <person name="Chanderbali A."/>
        </authorList>
    </citation>
    <scope>NUCLEOTIDE SEQUENCE [LARGE SCALE GENOMIC DNA]</scope>
    <source>
        <strain evidence="1">LSX21</strain>
        <tissue evidence="1">Leaf</tissue>
    </source>
</reference>
<gene>
    <name evidence="1" type="ORF">RJ641_013016</name>
</gene>
<comment type="caution">
    <text evidence="1">The sequence shown here is derived from an EMBL/GenBank/DDBJ whole genome shotgun (WGS) entry which is preliminary data.</text>
</comment>
<dbReference type="EMBL" id="JBAMMX010000002">
    <property type="protein sequence ID" value="KAK6945472.1"/>
    <property type="molecule type" value="Genomic_DNA"/>
</dbReference>
<proteinExistence type="predicted"/>
<dbReference type="AlphaFoldDB" id="A0AAN8WBW6"/>
<evidence type="ECO:0000313" key="2">
    <source>
        <dbReference type="Proteomes" id="UP001370490"/>
    </source>
</evidence>
<evidence type="ECO:0000313" key="1">
    <source>
        <dbReference type="EMBL" id="KAK6945472.1"/>
    </source>
</evidence>
<name>A0AAN8WBW6_9MAGN</name>
<protein>
    <submittedName>
        <fullName evidence="1">Uncharacterized protein</fullName>
    </submittedName>
</protein>
<organism evidence="1 2">
    <name type="scientific">Dillenia turbinata</name>
    <dbReference type="NCBI Taxonomy" id="194707"/>
    <lineage>
        <taxon>Eukaryota</taxon>
        <taxon>Viridiplantae</taxon>
        <taxon>Streptophyta</taxon>
        <taxon>Embryophyta</taxon>
        <taxon>Tracheophyta</taxon>
        <taxon>Spermatophyta</taxon>
        <taxon>Magnoliopsida</taxon>
        <taxon>eudicotyledons</taxon>
        <taxon>Gunneridae</taxon>
        <taxon>Pentapetalae</taxon>
        <taxon>Dilleniales</taxon>
        <taxon>Dilleniaceae</taxon>
        <taxon>Dillenia</taxon>
    </lineage>
</organism>